<protein>
    <submittedName>
        <fullName evidence="7">Putative ion-transport protein</fullName>
    </submittedName>
</protein>
<evidence type="ECO:0000256" key="1">
    <source>
        <dbReference type="ARBA" id="ARBA00004141"/>
    </source>
</evidence>
<proteinExistence type="predicted"/>
<feature type="compositionally biased region" description="Low complexity" evidence="5">
    <location>
        <begin position="423"/>
        <end position="435"/>
    </location>
</feature>
<evidence type="ECO:0000256" key="6">
    <source>
        <dbReference type="SAM" id="Phobius"/>
    </source>
</evidence>
<feature type="transmembrane region" description="Helical" evidence="6">
    <location>
        <begin position="385"/>
        <end position="412"/>
    </location>
</feature>
<organism evidence="7 8">
    <name type="scientific">Cellulomonas terrae</name>
    <dbReference type="NCBI Taxonomy" id="311234"/>
    <lineage>
        <taxon>Bacteria</taxon>
        <taxon>Bacillati</taxon>
        <taxon>Actinomycetota</taxon>
        <taxon>Actinomycetes</taxon>
        <taxon>Micrococcales</taxon>
        <taxon>Cellulomonadaceae</taxon>
        <taxon>Cellulomonas</taxon>
    </lineage>
</organism>
<dbReference type="GO" id="GO:0005886">
    <property type="term" value="C:plasma membrane"/>
    <property type="evidence" value="ECO:0007669"/>
    <property type="project" value="TreeGrafter"/>
</dbReference>
<accession>A0A511JN25</accession>
<feature type="compositionally biased region" description="Pro residues" evidence="5">
    <location>
        <begin position="436"/>
        <end position="448"/>
    </location>
</feature>
<keyword evidence="3 6" id="KW-1133">Transmembrane helix</keyword>
<dbReference type="EMBL" id="BJWH01000017">
    <property type="protein sequence ID" value="GEL99430.1"/>
    <property type="molecule type" value="Genomic_DNA"/>
</dbReference>
<dbReference type="InterPro" id="IPR014743">
    <property type="entry name" value="Cl-channel_core"/>
</dbReference>
<dbReference type="InterPro" id="IPR050368">
    <property type="entry name" value="ClC-type_chloride_channel"/>
</dbReference>
<keyword evidence="8" id="KW-1185">Reference proteome</keyword>
<feature type="transmembrane region" description="Helical" evidence="6">
    <location>
        <begin position="25"/>
        <end position="48"/>
    </location>
</feature>
<evidence type="ECO:0000256" key="5">
    <source>
        <dbReference type="SAM" id="MobiDB-lite"/>
    </source>
</evidence>
<dbReference type="PRINTS" id="PR00762">
    <property type="entry name" value="CLCHANNEL"/>
</dbReference>
<feature type="transmembrane region" description="Helical" evidence="6">
    <location>
        <begin position="270"/>
        <end position="294"/>
    </location>
</feature>
<dbReference type="RefSeq" id="WP_146847081.1">
    <property type="nucleotide sequence ID" value="NZ_BJWH01000017.1"/>
</dbReference>
<feature type="region of interest" description="Disordered" evidence="5">
    <location>
        <begin position="423"/>
        <end position="448"/>
    </location>
</feature>
<feature type="transmembrane region" description="Helical" evidence="6">
    <location>
        <begin position="236"/>
        <end position="258"/>
    </location>
</feature>
<comment type="subcellular location">
    <subcellularLocation>
        <location evidence="1">Membrane</location>
        <topology evidence="1">Multi-pass membrane protein</topology>
    </subcellularLocation>
</comment>
<keyword evidence="4 6" id="KW-0472">Membrane</keyword>
<feature type="transmembrane region" description="Helical" evidence="6">
    <location>
        <begin position="69"/>
        <end position="90"/>
    </location>
</feature>
<dbReference type="Proteomes" id="UP000321049">
    <property type="component" value="Unassembled WGS sequence"/>
</dbReference>
<dbReference type="SUPFAM" id="SSF81340">
    <property type="entry name" value="Clc chloride channel"/>
    <property type="match status" value="1"/>
</dbReference>
<keyword evidence="2 6" id="KW-0812">Transmembrane</keyword>
<dbReference type="GO" id="GO:0015108">
    <property type="term" value="F:chloride transmembrane transporter activity"/>
    <property type="evidence" value="ECO:0007669"/>
    <property type="project" value="InterPro"/>
</dbReference>
<sequence length="448" mass="45944">MTQEPSPVVTSEEPFRVPVLNLLRLAVPAVLVGIGSALTLLGLSRLAGLLEHWIWDDLSAALGVSSDSALWIIGVLTATGLLIGLVVRYAPGHAGPDPATLELVAEPLPLRVLPGLAVALVLMLAGGVSLGPENPIIGINVGLAVGIGMRFLPKVKAPIWLMMAVAGTIGAMFGTPVAAGLLFSELDPGDRRIPLWDRLFPPLVAATAGSLTMMQLEDLDLAVDVPAYTYGGLDDLGLAVLIALGSAVLGLVAVYLFVPMHRLFRRIGHPVLMLTTGGLILGLLGALGGEVTLFKGLTQMQELPGLAATTTALGFLAMAGIKLLAMLVAATSGFRGGRIFPALFVGVALGFAIHQAFDGIPLALAVSAAVVGIVVAATRNGWLSIFMAVAVVPQVTLLVPIVLATLTAWLVVTNRPALVAPAEPTAPAEPAAPAEPSGPAPDAPRVSP</sequence>
<evidence type="ECO:0000313" key="8">
    <source>
        <dbReference type="Proteomes" id="UP000321049"/>
    </source>
</evidence>
<dbReference type="InterPro" id="IPR001807">
    <property type="entry name" value="ClC"/>
</dbReference>
<feature type="transmembrane region" description="Helical" evidence="6">
    <location>
        <begin position="110"/>
        <end position="130"/>
    </location>
</feature>
<dbReference type="OrthoDB" id="2729535at2"/>
<feature type="transmembrane region" description="Helical" evidence="6">
    <location>
        <begin position="306"/>
        <end position="329"/>
    </location>
</feature>
<comment type="caution">
    <text evidence="7">The sequence shown here is derived from an EMBL/GenBank/DDBJ whole genome shotgun (WGS) entry which is preliminary data.</text>
</comment>
<feature type="transmembrane region" description="Helical" evidence="6">
    <location>
        <begin position="137"/>
        <end position="153"/>
    </location>
</feature>
<dbReference type="Pfam" id="PF00654">
    <property type="entry name" value="Voltage_CLC"/>
    <property type="match status" value="1"/>
</dbReference>
<reference evidence="7 8" key="1">
    <citation type="submission" date="2019-07" db="EMBL/GenBank/DDBJ databases">
        <title>Whole genome shotgun sequence of Cellulomonas terrae NBRC 100819.</title>
        <authorList>
            <person name="Hosoyama A."/>
            <person name="Uohara A."/>
            <person name="Ohji S."/>
            <person name="Ichikawa N."/>
        </authorList>
    </citation>
    <scope>NUCLEOTIDE SEQUENCE [LARGE SCALE GENOMIC DNA]</scope>
    <source>
        <strain evidence="7 8">NBRC 100819</strain>
    </source>
</reference>
<gene>
    <name evidence="7" type="ORF">CTE05_29770</name>
</gene>
<dbReference type="PANTHER" id="PTHR43427">
    <property type="entry name" value="CHLORIDE CHANNEL PROTEIN CLC-E"/>
    <property type="match status" value="1"/>
</dbReference>
<evidence type="ECO:0000256" key="2">
    <source>
        <dbReference type="ARBA" id="ARBA00022692"/>
    </source>
</evidence>
<feature type="transmembrane region" description="Helical" evidence="6">
    <location>
        <begin position="359"/>
        <end position="378"/>
    </location>
</feature>
<name>A0A511JN25_9CELL</name>
<dbReference type="NCBIfam" id="NF002971">
    <property type="entry name" value="PRK03655.1"/>
    <property type="match status" value="1"/>
</dbReference>
<dbReference type="CDD" id="cd00400">
    <property type="entry name" value="Voltage_gated_ClC"/>
    <property type="match status" value="1"/>
</dbReference>
<evidence type="ECO:0000313" key="7">
    <source>
        <dbReference type="EMBL" id="GEL99430.1"/>
    </source>
</evidence>
<dbReference type="AlphaFoldDB" id="A0A511JN25"/>
<dbReference type="PANTHER" id="PTHR43427:SF9">
    <property type="entry name" value="ION-TRANSPORT PROTEIN YFEO-RELATED"/>
    <property type="match status" value="1"/>
</dbReference>
<feature type="transmembrane region" description="Helical" evidence="6">
    <location>
        <begin position="159"/>
        <end position="183"/>
    </location>
</feature>
<feature type="transmembrane region" description="Helical" evidence="6">
    <location>
        <begin position="336"/>
        <end position="353"/>
    </location>
</feature>
<dbReference type="Gene3D" id="1.10.3080.10">
    <property type="entry name" value="Clc chloride channel"/>
    <property type="match status" value="1"/>
</dbReference>
<evidence type="ECO:0000256" key="4">
    <source>
        <dbReference type="ARBA" id="ARBA00023136"/>
    </source>
</evidence>
<evidence type="ECO:0000256" key="3">
    <source>
        <dbReference type="ARBA" id="ARBA00022989"/>
    </source>
</evidence>